<feature type="region of interest" description="Disordered" evidence="1">
    <location>
        <begin position="141"/>
        <end position="183"/>
    </location>
</feature>
<evidence type="ECO:0000313" key="3">
    <source>
        <dbReference type="Proteomes" id="UP001500483"/>
    </source>
</evidence>
<comment type="caution">
    <text evidence="2">The sequence shown here is derived from an EMBL/GenBank/DDBJ whole genome shotgun (WGS) entry which is preliminary data.</text>
</comment>
<dbReference type="Proteomes" id="UP001500483">
    <property type="component" value="Unassembled WGS sequence"/>
</dbReference>
<name>A0ABP6S356_9PSEU</name>
<dbReference type="RefSeq" id="WP_344931698.1">
    <property type="nucleotide sequence ID" value="NZ_BAAAYK010000047.1"/>
</dbReference>
<feature type="compositionally biased region" description="Basic and acidic residues" evidence="1">
    <location>
        <begin position="145"/>
        <end position="165"/>
    </location>
</feature>
<keyword evidence="3" id="KW-1185">Reference proteome</keyword>
<dbReference type="EMBL" id="BAAAYK010000047">
    <property type="protein sequence ID" value="GAA3366842.1"/>
    <property type="molecule type" value="Genomic_DNA"/>
</dbReference>
<evidence type="ECO:0000313" key="2">
    <source>
        <dbReference type="EMBL" id="GAA3366842.1"/>
    </source>
</evidence>
<gene>
    <name evidence="2" type="ORF">GCM10020366_71860</name>
</gene>
<feature type="region of interest" description="Disordered" evidence="1">
    <location>
        <begin position="196"/>
        <end position="254"/>
    </location>
</feature>
<evidence type="ECO:0000256" key="1">
    <source>
        <dbReference type="SAM" id="MobiDB-lite"/>
    </source>
</evidence>
<accession>A0ABP6S356</accession>
<protein>
    <submittedName>
        <fullName evidence="2">Uncharacterized protein</fullName>
    </submittedName>
</protein>
<sequence>MFIAMTAMTLATVISLIASLFGAFMVPAVLAAARVGITALLRELIKQIAQNIVKQLGRIPQAIKAGGWQAGAKAAGSQAWQLGKYPAGGAAFGAGVMGGLDAGIQGAQKAAVTATTSTPSRSRAWSSVVRSVVRLPVRRRCGPRCGEEPRRRDGQHQQEHHEREQAAGPQGADPGEEVHPGPGRVRALRRRCAADRLGRGEQPAGLHRHRRQARRGSDGMFGAFARGGLGGKSGGGARRAAALPRSARSRGRAT</sequence>
<reference evidence="3" key="1">
    <citation type="journal article" date="2019" name="Int. J. Syst. Evol. Microbiol.">
        <title>The Global Catalogue of Microorganisms (GCM) 10K type strain sequencing project: providing services to taxonomists for standard genome sequencing and annotation.</title>
        <authorList>
            <consortium name="The Broad Institute Genomics Platform"/>
            <consortium name="The Broad Institute Genome Sequencing Center for Infectious Disease"/>
            <person name="Wu L."/>
            <person name="Ma J."/>
        </authorList>
    </citation>
    <scope>NUCLEOTIDE SEQUENCE [LARGE SCALE GENOMIC DNA]</scope>
    <source>
        <strain evidence="3">JCM 9687</strain>
    </source>
</reference>
<proteinExistence type="predicted"/>
<organism evidence="2 3">
    <name type="scientific">Saccharopolyspora gregorii</name>
    <dbReference type="NCBI Taxonomy" id="33914"/>
    <lineage>
        <taxon>Bacteria</taxon>
        <taxon>Bacillati</taxon>
        <taxon>Actinomycetota</taxon>
        <taxon>Actinomycetes</taxon>
        <taxon>Pseudonocardiales</taxon>
        <taxon>Pseudonocardiaceae</taxon>
        <taxon>Saccharopolyspora</taxon>
    </lineage>
</organism>
<feature type="compositionally biased region" description="Gly residues" evidence="1">
    <location>
        <begin position="225"/>
        <end position="237"/>
    </location>
</feature>